<gene>
    <name evidence="2" type="ORF">MNBD_CHLOROFLEXI01-2891</name>
</gene>
<dbReference type="SUPFAM" id="SSF47598">
    <property type="entry name" value="Ribbon-helix-helix"/>
    <property type="match status" value="1"/>
</dbReference>
<dbReference type="GO" id="GO:0006355">
    <property type="term" value="P:regulation of DNA-templated transcription"/>
    <property type="evidence" value="ECO:0007669"/>
    <property type="project" value="InterPro"/>
</dbReference>
<dbReference type="InterPro" id="IPR010985">
    <property type="entry name" value="Ribbon_hlx_hlx"/>
</dbReference>
<dbReference type="Gene3D" id="1.10.1220.10">
    <property type="entry name" value="Met repressor-like"/>
    <property type="match status" value="1"/>
</dbReference>
<reference evidence="2" key="1">
    <citation type="submission" date="2018-06" db="EMBL/GenBank/DDBJ databases">
        <authorList>
            <person name="Zhirakovskaya E."/>
        </authorList>
    </citation>
    <scope>NUCLEOTIDE SEQUENCE</scope>
</reference>
<dbReference type="CDD" id="cd21631">
    <property type="entry name" value="RHH_CopG_NikR-like"/>
    <property type="match status" value="1"/>
</dbReference>
<protein>
    <recommendedName>
        <fullName evidence="1">Ribbon-helix-helix protein CopG domain-containing protein</fullName>
    </recommendedName>
</protein>
<evidence type="ECO:0000313" key="2">
    <source>
        <dbReference type="EMBL" id="VAW43146.1"/>
    </source>
</evidence>
<dbReference type="EMBL" id="UOEU01001038">
    <property type="protein sequence ID" value="VAW43146.1"/>
    <property type="molecule type" value="Genomic_DNA"/>
</dbReference>
<evidence type="ECO:0000259" key="1">
    <source>
        <dbReference type="Pfam" id="PF01402"/>
    </source>
</evidence>
<dbReference type="InterPro" id="IPR002145">
    <property type="entry name" value="CopG"/>
</dbReference>
<feature type="domain" description="Ribbon-helix-helix protein CopG" evidence="1">
    <location>
        <begin position="2"/>
        <end position="39"/>
    </location>
</feature>
<organism evidence="2">
    <name type="scientific">hydrothermal vent metagenome</name>
    <dbReference type="NCBI Taxonomy" id="652676"/>
    <lineage>
        <taxon>unclassified sequences</taxon>
        <taxon>metagenomes</taxon>
        <taxon>ecological metagenomes</taxon>
    </lineage>
</organism>
<sequence>MITLRLDPKLEQTVNNVAQQMGVTKSEFIRRSIADYIDKLEKPSAWELGQDVFGKYASENENLARDRKELIKEIIKAKQ</sequence>
<dbReference type="Pfam" id="PF01402">
    <property type="entry name" value="RHH_1"/>
    <property type="match status" value="1"/>
</dbReference>
<name>A0A3B0WF47_9ZZZZ</name>
<dbReference type="InterPro" id="IPR013321">
    <property type="entry name" value="Arc_rbn_hlx_hlx"/>
</dbReference>
<accession>A0A3B0WF47</accession>
<proteinExistence type="predicted"/>
<dbReference type="AlphaFoldDB" id="A0A3B0WF47"/>